<proteinExistence type="inferred from homology"/>
<evidence type="ECO:0000259" key="3">
    <source>
        <dbReference type="Pfam" id="PF02525"/>
    </source>
</evidence>
<organism evidence="4 5">
    <name type="scientific">Flavimobilis rhizosphaerae</name>
    <dbReference type="NCBI Taxonomy" id="2775421"/>
    <lineage>
        <taxon>Bacteria</taxon>
        <taxon>Bacillati</taxon>
        <taxon>Actinomycetota</taxon>
        <taxon>Actinomycetes</taxon>
        <taxon>Micrococcales</taxon>
        <taxon>Jonesiaceae</taxon>
        <taxon>Flavimobilis</taxon>
    </lineage>
</organism>
<dbReference type="RefSeq" id="WP_192278046.1">
    <property type="nucleotide sequence ID" value="NZ_JACZDF010000002.1"/>
</dbReference>
<evidence type="ECO:0000313" key="4">
    <source>
        <dbReference type="EMBL" id="MBD9698602.1"/>
    </source>
</evidence>
<feature type="domain" description="Flavodoxin-like fold" evidence="3">
    <location>
        <begin position="3"/>
        <end position="190"/>
    </location>
</feature>
<reference evidence="4 5" key="1">
    <citation type="submission" date="2020-09" db="EMBL/GenBank/DDBJ databases">
        <title>Flavimobilis rhizosphaerae sp. nov., isolated from rhizosphere soil of Spartina alterniflora.</title>
        <authorList>
            <person name="Hanqin C."/>
        </authorList>
    </citation>
    <scope>NUCLEOTIDE SEQUENCE [LARGE SCALE GENOMIC DNA]</scope>
    <source>
        <strain evidence="4 5">GY 10621</strain>
    </source>
</reference>
<dbReference type="PANTHER" id="PTHR10204">
    <property type="entry name" value="NAD P H OXIDOREDUCTASE-RELATED"/>
    <property type="match status" value="1"/>
</dbReference>
<dbReference type="EMBL" id="JACZDF010000002">
    <property type="protein sequence ID" value="MBD9698602.1"/>
    <property type="molecule type" value="Genomic_DNA"/>
</dbReference>
<evidence type="ECO:0000256" key="1">
    <source>
        <dbReference type="ARBA" id="ARBA00006252"/>
    </source>
</evidence>
<dbReference type="SUPFAM" id="SSF52218">
    <property type="entry name" value="Flavoproteins"/>
    <property type="match status" value="1"/>
</dbReference>
<dbReference type="PANTHER" id="PTHR10204:SF34">
    <property type="entry name" value="NAD(P)H DEHYDROGENASE [QUINONE] 1 ISOFORM 1"/>
    <property type="match status" value="1"/>
</dbReference>
<dbReference type="InterPro" id="IPR029039">
    <property type="entry name" value="Flavoprotein-like_sf"/>
</dbReference>
<comment type="similarity">
    <text evidence="1">Belongs to the NAD(P)H dehydrogenase (quinone) family.</text>
</comment>
<keyword evidence="5" id="KW-1185">Reference proteome</keyword>
<evidence type="ECO:0000313" key="5">
    <source>
        <dbReference type="Proteomes" id="UP000642107"/>
    </source>
</evidence>
<dbReference type="Gene3D" id="3.40.50.360">
    <property type="match status" value="1"/>
</dbReference>
<dbReference type="InterPro" id="IPR003680">
    <property type="entry name" value="Flavodoxin_fold"/>
</dbReference>
<dbReference type="Pfam" id="PF02525">
    <property type="entry name" value="Flavodoxin_2"/>
    <property type="match status" value="1"/>
</dbReference>
<name>A0ABR9DNA3_9MICO</name>
<dbReference type="Proteomes" id="UP000642107">
    <property type="component" value="Unassembled WGS sequence"/>
</dbReference>
<sequence>MPRTLVIVGTPVPGSFTHALADAYTSGLRAAGESDIVVRDLATTDLPHDPPARTALRAPDGATDHLEPVVAALVDELLAAEHVVVLFPQWWGGQPAVLKAWLDRVVLSGVAFRSMGAGLPEKLLRGRTARVVMTMDSPRWWNQLVYRDSAVVQLTRATFWYTGVKVVGVDRLTVVKTSTPERRAAWLARLEARGRRDARLSPAAAGRR</sequence>
<gene>
    <name evidence="4" type="ORF">IGS67_03715</name>
</gene>
<comment type="caution">
    <text evidence="4">The sequence shown here is derived from an EMBL/GenBank/DDBJ whole genome shotgun (WGS) entry which is preliminary data.</text>
</comment>
<dbReference type="InterPro" id="IPR051545">
    <property type="entry name" value="NAD(P)H_dehydrogenase_qn"/>
</dbReference>
<keyword evidence="2" id="KW-0560">Oxidoreductase</keyword>
<protein>
    <submittedName>
        <fullName evidence="4">NAD(P)H-dependent oxidoreductase</fullName>
    </submittedName>
</protein>
<accession>A0ABR9DNA3</accession>
<evidence type="ECO:0000256" key="2">
    <source>
        <dbReference type="ARBA" id="ARBA00023002"/>
    </source>
</evidence>